<proteinExistence type="predicted"/>
<dbReference type="OrthoDB" id="2135762at2759"/>
<dbReference type="PANTHER" id="PTHR31749:SF3">
    <property type="entry name" value="KINETOCHORE-ASSOCIATED PROTEIN NSL1 HOMOLOG"/>
    <property type="match status" value="1"/>
</dbReference>
<name>W3XGQ6_PESFW</name>
<dbReference type="InParanoid" id="W3XGQ6"/>
<dbReference type="GO" id="GO:0000444">
    <property type="term" value="C:MIS12/MIND type complex"/>
    <property type="evidence" value="ECO:0007669"/>
    <property type="project" value="TreeGrafter"/>
</dbReference>
<dbReference type="KEGG" id="pfy:PFICI_03278"/>
<dbReference type="STRING" id="1229662.W3XGQ6"/>
<dbReference type="eggNOG" id="ENOG502SA1D">
    <property type="taxonomic scope" value="Eukaryota"/>
</dbReference>
<evidence type="ECO:0008006" key="4">
    <source>
        <dbReference type="Google" id="ProtNLM"/>
    </source>
</evidence>
<organism evidence="2 3">
    <name type="scientific">Pestalotiopsis fici (strain W106-1 / CGMCC3.15140)</name>
    <dbReference type="NCBI Taxonomy" id="1229662"/>
    <lineage>
        <taxon>Eukaryota</taxon>
        <taxon>Fungi</taxon>
        <taxon>Dikarya</taxon>
        <taxon>Ascomycota</taxon>
        <taxon>Pezizomycotina</taxon>
        <taxon>Sordariomycetes</taxon>
        <taxon>Xylariomycetidae</taxon>
        <taxon>Amphisphaeriales</taxon>
        <taxon>Sporocadaceae</taxon>
        <taxon>Pestalotiopsis</taxon>
    </lineage>
</organism>
<dbReference type="InterPro" id="IPR013950">
    <property type="entry name" value="Mis14/Nsl1"/>
</dbReference>
<evidence type="ECO:0000313" key="2">
    <source>
        <dbReference type="EMBL" id="ETS85253.1"/>
    </source>
</evidence>
<reference evidence="3" key="1">
    <citation type="journal article" date="2015" name="BMC Genomics">
        <title>Genomic and transcriptomic analysis of the endophytic fungus Pestalotiopsis fici reveals its lifestyle and high potential for synthesis of natural products.</title>
        <authorList>
            <person name="Wang X."/>
            <person name="Zhang X."/>
            <person name="Liu L."/>
            <person name="Xiang M."/>
            <person name="Wang W."/>
            <person name="Sun X."/>
            <person name="Che Y."/>
            <person name="Guo L."/>
            <person name="Liu G."/>
            <person name="Guo L."/>
            <person name="Wang C."/>
            <person name="Yin W.B."/>
            <person name="Stadler M."/>
            <person name="Zhang X."/>
            <person name="Liu X."/>
        </authorList>
    </citation>
    <scope>NUCLEOTIDE SEQUENCE [LARGE SCALE GENOMIC DNA]</scope>
    <source>
        <strain evidence="3">W106-1 / CGMCC3.15140</strain>
    </source>
</reference>
<feature type="region of interest" description="Disordered" evidence="1">
    <location>
        <begin position="174"/>
        <end position="198"/>
    </location>
</feature>
<accession>W3XGQ6</accession>
<protein>
    <recommendedName>
        <fullName evidence="4">Kinetochore protein mis14</fullName>
    </recommendedName>
</protein>
<sequence>MDTAVSAHQRKIELQSPEDLTYLLANVRRAAAERVNEAFPPVEGAQGEDELRDRIEELVEEYITKTFTLSAPNLSINGMGIDDISPDLAILSADYDPSSKGPAQPEVVYTPFDPRLRARVEDLTREEEDLLRDIAALKKSIPGATAAAHAATFKAGLKQDEEALEAAKTKIATASDNGADAERERAAGGGGLNLDKLERQEDVERAYGRAVQGLTKLKREMPAVVARMERARAAGSYVVTEK</sequence>
<dbReference type="Pfam" id="PF08641">
    <property type="entry name" value="Mis14"/>
    <property type="match status" value="1"/>
</dbReference>
<dbReference type="PANTHER" id="PTHR31749">
    <property type="entry name" value="KINETOCHORE-ASSOCIATED PROTEIN NSL1 HOMOLOG"/>
    <property type="match status" value="1"/>
</dbReference>
<dbReference type="AlphaFoldDB" id="W3XGQ6"/>
<dbReference type="EMBL" id="KI912110">
    <property type="protein sequence ID" value="ETS85253.1"/>
    <property type="molecule type" value="Genomic_DNA"/>
</dbReference>
<evidence type="ECO:0000313" key="3">
    <source>
        <dbReference type="Proteomes" id="UP000030651"/>
    </source>
</evidence>
<evidence type="ECO:0000256" key="1">
    <source>
        <dbReference type="SAM" id="MobiDB-lite"/>
    </source>
</evidence>
<dbReference type="OMA" id="EVQRNWE"/>
<dbReference type="HOGENOM" id="CLU_070604_1_0_1"/>
<gene>
    <name evidence="2" type="ORF">PFICI_03278</name>
</gene>
<dbReference type="GeneID" id="19268291"/>
<dbReference type="RefSeq" id="XP_007830050.1">
    <property type="nucleotide sequence ID" value="XM_007831859.1"/>
</dbReference>
<dbReference type="Proteomes" id="UP000030651">
    <property type="component" value="Unassembled WGS sequence"/>
</dbReference>
<keyword evidence="3" id="KW-1185">Reference proteome</keyword>
<dbReference type="GO" id="GO:0000070">
    <property type="term" value="P:mitotic sister chromatid segregation"/>
    <property type="evidence" value="ECO:0007669"/>
    <property type="project" value="InterPro"/>
</dbReference>